<dbReference type="AlphaFoldDB" id="A0A915IP76"/>
<evidence type="ECO:0000313" key="2">
    <source>
        <dbReference type="WBParaSite" id="nRc.2.0.1.t15787-RA"/>
    </source>
</evidence>
<dbReference type="Proteomes" id="UP000887565">
    <property type="component" value="Unplaced"/>
</dbReference>
<organism evidence="1 2">
    <name type="scientific">Romanomermis culicivorax</name>
    <name type="common">Nematode worm</name>
    <dbReference type="NCBI Taxonomy" id="13658"/>
    <lineage>
        <taxon>Eukaryota</taxon>
        <taxon>Metazoa</taxon>
        <taxon>Ecdysozoa</taxon>
        <taxon>Nematoda</taxon>
        <taxon>Enoplea</taxon>
        <taxon>Dorylaimia</taxon>
        <taxon>Mermithida</taxon>
        <taxon>Mermithoidea</taxon>
        <taxon>Mermithidae</taxon>
        <taxon>Romanomermis</taxon>
    </lineage>
</organism>
<name>A0A915IP76_ROMCU</name>
<sequence length="70" mass="7294">MIGHVTGLGGQRAGWQRHVDLLSKGILDGAGAVPPLANVGPNNKTKTGNKTLEMLNDAGARTCKNNINKC</sequence>
<keyword evidence="1" id="KW-1185">Reference proteome</keyword>
<reference evidence="2" key="1">
    <citation type="submission" date="2022-11" db="UniProtKB">
        <authorList>
            <consortium name="WormBaseParasite"/>
        </authorList>
    </citation>
    <scope>IDENTIFICATION</scope>
</reference>
<accession>A0A915IP76</accession>
<protein>
    <submittedName>
        <fullName evidence="2">Uncharacterized protein</fullName>
    </submittedName>
</protein>
<dbReference type="WBParaSite" id="nRc.2.0.1.t15787-RA">
    <property type="protein sequence ID" value="nRc.2.0.1.t15787-RA"/>
    <property type="gene ID" value="nRc.2.0.1.g15787"/>
</dbReference>
<evidence type="ECO:0000313" key="1">
    <source>
        <dbReference type="Proteomes" id="UP000887565"/>
    </source>
</evidence>
<proteinExistence type="predicted"/>